<dbReference type="Pfam" id="PF05147">
    <property type="entry name" value="LANC_like"/>
    <property type="match status" value="1"/>
</dbReference>
<reference evidence="1 2" key="1">
    <citation type="submission" date="2023-03" db="EMBL/GenBank/DDBJ databases">
        <authorList>
            <person name="Mo P."/>
        </authorList>
    </citation>
    <scope>NUCLEOTIDE SEQUENCE [LARGE SCALE GENOMIC DNA]</scope>
    <source>
        <strain evidence="1 2">HUAS 5</strain>
    </source>
</reference>
<name>A0ABY8JVB0_9ACTN</name>
<dbReference type="Proteomes" id="UP001216440">
    <property type="component" value="Chromosome"/>
</dbReference>
<sequence>MITAHDRAQTLAHEYAAHLARPSGPVEDQPWLGQSLAEGAAGIALLHIERATHGHAPWSTAHHWIGQAAAGDITAADTTGLYLGAPALAFVLTTVPDSRDHLYRGAHDTLHAHVAALAHRRVDAALARLHRGASATFAEYDTFYGLTGIGAYLMRSAPDSSAMERVLRYLMTLAQPLTGDCGPTPGWWVDHDPQRRDTLAGGHGNFGAAHGITGPLLLLARAERRGIRVDGQADAIRTICDHLDTWKQDSDTGPWWPEHLTLADLKAGRPHQRHPGRPSWCYGTPGIARAGQLAGIALGDQDLQRSYEDALYRCLTDPVQLGKIIDTSLCHGWAGVYQTVFRAAHDASTPQLDALLPELRESLTIHARGASAKGPGFLEGDAGCALALTTAAANQPPTTGWDACLLIS</sequence>
<dbReference type="EMBL" id="CP121682">
    <property type="protein sequence ID" value="WGD39721.1"/>
    <property type="molecule type" value="Genomic_DNA"/>
</dbReference>
<accession>A0ABY8JVB0</accession>
<organism evidence="1 2">
    <name type="scientific">Streptomyces cathayae</name>
    <dbReference type="NCBI Taxonomy" id="3031124"/>
    <lineage>
        <taxon>Bacteria</taxon>
        <taxon>Bacillati</taxon>
        <taxon>Actinomycetota</taxon>
        <taxon>Actinomycetes</taxon>
        <taxon>Kitasatosporales</taxon>
        <taxon>Streptomycetaceae</taxon>
        <taxon>Streptomyces</taxon>
    </lineage>
</organism>
<keyword evidence="2" id="KW-1185">Reference proteome</keyword>
<proteinExistence type="predicted"/>
<dbReference type="InterPro" id="IPR033889">
    <property type="entry name" value="LanC"/>
</dbReference>
<protein>
    <submittedName>
        <fullName evidence="1">Lanthionine synthetase C family protein</fullName>
    </submittedName>
</protein>
<dbReference type="Gene3D" id="1.50.10.20">
    <property type="match status" value="1"/>
</dbReference>
<dbReference type="SMART" id="SM01260">
    <property type="entry name" value="LANC_like"/>
    <property type="match status" value="1"/>
</dbReference>
<evidence type="ECO:0000313" key="2">
    <source>
        <dbReference type="Proteomes" id="UP001216440"/>
    </source>
</evidence>
<dbReference type="SUPFAM" id="SSF158745">
    <property type="entry name" value="LanC-like"/>
    <property type="match status" value="1"/>
</dbReference>
<dbReference type="CDD" id="cd04793">
    <property type="entry name" value="LanC"/>
    <property type="match status" value="1"/>
</dbReference>
<dbReference type="PRINTS" id="PR01955">
    <property type="entry name" value="LANCFRANKIA"/>
</dbReference>
<dbReference type="InterPro" id="IPR007822">
    <property type="entry name" value="LANC-like"/>
</dbReference>
<dbReference type="PRINTS" id="PR01950">
    <property type="entry name" value="LANCSUPER"/>
</dbReference>
<evidence type="ECO:0000313" key="1">
    <source>
        <dbReference type="EMBL" id="WGD39721.1"/>
    </source>
</evidence>
<gene>
    <name evidence="1" type="ORF">PYS65_06000</name>
</gene>
<dbReference type="RefSeq" id="WP_279332740.1">
    <property type="nucleotide sequence ID" value="NZ_CP121682.1"/>
</dbReference>